<protein>
    <submittedName>
        <fullName evidence="1">Uncharacterized protein</fullName>
    </submittedName>
</protein>
<accession>A0A098M7G7</accession>
<reference evidence="1 2" key="1">
    <citation type="submission" date="2014-08" db="EMBL/GenBank/DDBJ databases">
        <authorList>
            <person name="den Bakker H.C."/>
        </authorList>
    </citation>
    <scope>NUCLEOTIDE SEQUENCE [LARGE SCALE GENOMIC DNA]</scope>
    <source>
        <strain evidence="1 2">DSM 18334</strain>
    </source>
</reference>
<name>A0A098M7G7_9BACL</name>
<dbReference type="EMBL" id="JQCR01000002">
    <property type="protein sequence ID" value="KGE18480.1"/>
    <property type="molecule type" value="Genomic_DNA"/>
</dbReference>
<dbReference type="STRING" id="268407.PWYN_03165"/>
<reference evidence="1 2" key="2">
    <citation type="submission" date="2014-10" db="EMBL/GenBank/DDBJ databases">
        <title>Comparative genomics of the Paenibacillus odorifer group.</title>
        <authorList>
            <person name="Tsai Y.-C."/>
            <person name="Martin N."/>
            <person name="Korlach J."/>
            <person name="Wiedmann M."/>
        </authorList>
    </citation>
    <scope>NUCLEOTIDE SEQUENCE [LARGE SCALE GENOMIC DNA]</scope>
    <source>
        <strain evidence="1 2">DSM 18334</strain>
    </source>
</reference>
<gene>
    <name evidence="1" type="ORF">PWYN_03165</name>
</gene>
<dbReference type="AlphaFoldDB" id="A0A098M7G7"/>
<evidence type="ECO:0000313" key="2">
    <source>
        <dbReference type="Proteomes" id="UP000029734"/>
    </source>
</evidence>
<organism evidence="1 2">
    <name type="scientific">Paenibacillus wynnii</name>
    <dbReference type="NCBI Taxonomy" id="268407"/>
    <lineage>
        <taxon>Bacteria</taxon>
        <taxon>Bacillati</taxon>
        <taxon>Bacillota</taxon>
        <taxon>Bacilli</taxon>
        <taxon>Bacillales</taxon>
        <taxon>Paenibacillaceae</taxon>
        <taxon>Paenibacillus</taxon>
    </lineage>
</organism>
<dbReference type="RefSeq" id="WP_036648393.1">
    <property type="nucleotide sequence ID" value="NZ_JQCR01000002.1"/>
</dbReference>
<dbReference type="Proteomes" id="UP000029734">
    <property type="component" value="Unassembled WGS sequence"/>
</dbReference>
<proteinExistence type="predicted"/>
<evidence type="ECO:0000313" key="1">
    <source>
        <dbReference type="EMBL" id="KGE18480.1"/>
    </source>
</evidence>
<dbReference type="OrthoDB" id="2629418at2"/>
<comment type="caution">
    <text evidence="1">The sequence shown here is derived from an EMBL/GenBank/DDBJ whole genome shotgun (WGS) entry which is preliminary data.</text>
</comment>
<keyword evidence="2" id="KW-1185">Reference proteome</keyword>
<sequence>MKLSINLIRNIMALFLTWRDRAKEEGEAKSAEWADKQYRAYRDLYLQALENEKRPTGVGAGRPSLTFKIIIKTRLTSYEDKRNVKCS</sequence>